<organism evidence="6 7">
    <name type="scientific">Caballeronia sordidicola</name>
    <name type="common">Burkholderia sordidicola</name>
    <dbReference type="NCBI Taxonomy" id="196367"/>
    <lineage>
        <taxon>Bacteria</taxon>
        <taxon>Pseudomonadati</taxon>
        <taxon>Pseudomonadota</taxon>
        <taxon>Betaproteobacteria</taxon>
        <taxon>Burkholderiales</taxon>
        <taxon>Burkholderiaceae</taxon>
        <taxon>Caballeronia</taxon>
    </lineage>
</organism>
<keyword evidence="3" id="KW-0238">DNA-binding</keyword>
<dbReference type="Proteomes" id="UP000054893">
    <property type="component" value="Unassembled WGS sequence"/>
</dbReference>
<dbReference type="Pfam" id="PF00126">
    <property type="entry name" value="HTH_1"/>
    <property type="match status" value="1"/>
</dbReference>
<gene>
    <name evidence="6" type="ORF">AWB64_04474</name>
</gene>
<evidence type="ECO:0000256" key="1">
    <source>
        <dbReference type="ARBA" id="ARBA00009437"/>
    </source>
</evidence>
<keyword evidence="4" id="KW-0804">Transcription</keyword>
<dbReference type="RefSeq" id="WP_060857565.1">
    <property type="nucleotide sequence ID" value="NZ_FCOC02000016.1"/>
</dbReference>
<evidence type="ECO:0000313" key="6">
    <source>
        <dbReference type="EMBL" id="SAL42140.1"/>
    </source>
</evidence>
<name>A0A158HER4_CABSO</name>
<dbReference type="Pfam" id="PF03466">
    <property type="entry name" value="LysR_substrate"/>
    <property type="match status" value="1"/>
</dbReference>
<dbReference type="AlphaFoldDB" id="A0A158HER4"/>
<dbReference type="Gene3D" id="3.40.190.290">
    <property type="match status" value="1"/>
</dbReference>
<evidence type="ECO:0000256" key="2">
    <source>
        <dbReference type="ARBA" id="ARBA00023015"/>
    </source>
</evidence>
<protein>
    <submittedName>
        <fullName evidence="6">LysR family transcriptional regulator</fullName>
    </submittedName>
</protein>
<dbReference type="InterPro" id="IPR036390">
    <property type="entry name" value="WH_DNA-bd_sf"/>
</dbReference>
<dbReference type="InterPro" id="IPR058163">
    <property type="entry name" value="LysR-type_TF_proteobact-type"/>
</dbReference>
<proteinExistence type="inferred from homology"/>
<dbReference type="Gene3D" id="1.10.10.10">
    <property type="entry name" value="Winged helix-like DNA-binding domain superfamily/Winged helix DNA-binding domain"/>
    <property type="match status" value="1"/>
</dbReference>
<dbReference type="InterPro" id="IPR005119">
    <property type="entry name" value="LysR_subst-bd"/>
</dbReference>
<dbReference type="CDD" id="cd08474">
    <property type="entry name" value="PBP2_CrgA_like_5"/>
    <property type="match status" value="1"/>
</dbReference>
<dbReference type="OrthoDB" id="5525645at2"/>
<dbReference type="PANTHER" id="PTHR30537">
    <property type="entry name" value="HTH-TYPE TRANSCRIPTIONAL REGULATOR"/>
    <property type="match status" value="1"/>
</dbReference>
<keyword evidence="2" id="KW-0805">Transcription regulation</keyword>
<dbReference type="PANTHER" id="PTHR30537:SF1">
    <property type="entry name" value="HTH-TYPE TRANSCRIPTIONAL REGULATOR PGRR"/>
    <property type="match status" value="1"/>
</dbReference>
<dbReference type="GO" id="GO:0003700">
    <property type="term" value="F:DNA-binding transcription factor activity"/>
    <property type="evidence" value="ECO:0007669"/>
    <property type="project" value="InterPro"/>
</dbReference>
<dbReference type="FunFam" id="1.10.10.10:FF:000001">
    <property type="entry name" value="LysR family transcriptional regulator"/>
    <property type="match status" value="1"/>
</dbReference>
<evidence type="ECO:0000313" key="7">
    <source>
        <dbReference type="Proteomes" id="UP000054893"/>
    </source>
</evidence>
<dbReference type="EMBL" id="FCOC02000016">
    <property type="protein sequence ID" value="SAL42140.1"/>
    <property type="molecule type" value="Genomic_DNA"/>
</dbReference>
<comment type="similarity">
    <text evidence="1">Belongs to the LysR transcriptional regulatory family.</text>
</comment>
<dbReference type="GO" id="GO:0043565">
    <property type="term" value="F:sequence-specific DNA binding"/>
    <property type="evidence" value="ECO:0007669"/>
    <property type="project" value="TreeGrafter"/>
</dbReference>
<dbReference type="SUPFAM" id="SSF46785">
    <property type="entry name" value="Winged helix' DNA-binding domain"/>
    <property type="match status" value="1"/>
</dbReference>
<dbReference type="GO" id="GO:0006351">
    <property type="term" value="P:DNA-templated transcription"/>
    <property type="evidence" value="ECO:0007669"/>
    <property type="project" value="TreeGrafter"/>
</dbReference>
<feature type="domain" description="HTH lysR-type" evidence="5">
    <location>
        <begin position="4"/>
        <end position="61"/>
    </location>
</feature>
<sequence length="307" mass="33507">MRPDNLSHLSAFAAVARHASFRKAGAELGLSTSAVSYAIRGLEERLGVNLINRTTRSVALTDAGQRLLERLQPVLHDLGDALEEMNDFRATPTGTLRLNMSHVAARLVVAPLMSRFLAAYPDIALEIVEDDSLADIVGLGFDAGIRFQESVPEDMVAVAIGPAQRGLVVASPAYLEGRAPLRHPNDLFDHNCIRYRFPSGRLYKWELEKDGTQLEMDVKGRVTVGTMHLALQAALDGVGIGFAIEGSVTEHISQGRLVSVLEDWCPYFPGFMMYYPRQRRTSSALRAFIDMAREAGAGRSSGQGVSP</sequence>
<dbReference type="PROSITE" id="PS50931">
    <property type="entry name" value="HTH_LYSR"/>
    <property type="match status" value="1"/>
</dbReference>
<dbReference type="SUPFAM" id="SSF53850">
    <property type="entry name" value="Periplasmic binding protein-like II"/>
    <property type="match status" value="1"/>
</dbReference>
<dbReference type="InterPro" id="IPR000847">
    <property type="entry name" value="LysR_HTH_N"/>
</dbReference>
<evidence type="ECO:0000259" key="5">
    <source>
        <dbReference type="PROSITE" id="PS50931"/>
    </source>
</evidence>
<evidence type="ECO:0000256" key="3">
    <source>
        <dbReference type="ARBA" id="ARBA00023125"/>
    </source>
</evidence>
<dbReference type="InterPro" id="IPR036388">
    <property type="entry name" value="WH-like_DNA-bd_sf"/>
</dbReference>
<accession>A0A158HER4</accession>
<reference evidence="6 7" key="1">
    <citation type="submission" date="2016-01" db="EMBL/GenBank/DDBJ databases">
        <authorList>
            <person name="Oliw E.H."/>
        </authorList>
    </citation>
    <scope>NUCLEOTIDE SEQUENCE [LARGE SCALE GENOMIC DNA]</scope>
    <source>
        <strain evidence="6">LMG 22029</strain>
    </source>
</reference>
<evidence type="ECO:0000256" key="4">
    <source>
        <dbReference type="ARBA" id="ARBA00023163"/>
    </source>
</evidence>